<dbReference type="GO" id="GO:0005829">
    <property type="term" value="C:cytosol"/>
    <property type="evidence" value="ECO:0007669"/>
    <property type="project" value="TreeGrafter"/>
</dbReference>
<dbReference type="InterPro" id="IPR009080">
    <property type="entry name" value="tRNAsynth_Ia_anticodon-bd"/>
</dbReference>
<evidence type="ECO:0000259" key="6">
    <source>
        <dbReference type="SMART" id="SM00840"/>
    </source>
</evidence>
<sequence>LSALAPAIGSVREGPAGAALREAATIARERFITAMDNDFNSPAALAALFDLVRAINAARDAGLAAEELAIGQQTLRELAGVLGLRLQPRQRTPTAEVAPFIELLIEVRGELRKAKQYALADLVRNRLADLGVTLEDGPHGTRWKWQG</sequence>
<dbReference type="InterPro" id="IPR024909">
    <property type="entry name" value="Cys-tRNA/MSH_ligase"/>
</dbReference>
<dbReference type="SMART" id="SM00840">
    <property type="entry name" value="DALR_2"/>
    <property type="match status" value="1"/>
</dbReference>
<feature type="domain" description="Cysteinyl-tRNA synthetase class Ia DALR" evidence="6">
    <location>
        <begin position="30"/>
        <end position="97"/>
    </location>
</feature>
<dbReference type="PANTHER" id="PTHR10890:SF3">
    <property type="entry name" value="CYSTEINE--TRNA LIGASE, CYTOPLASMIC"/>
    <property type="match status" value="1"/>
</dbReference>
<dbReference type="EMBL" id="PNIQ01000247">
    <property type="protein sequence ID" value="PMP84434.1"/>
    <property type="molecule type" value="Genomic_DNA"/>
</dbReference>
<dbReference type="AlphaFoldDB" id="A0A2J6XA47"/>
<comment type="subcellular location">
    <subcellularLocation>
        <location evidence="1">Cytoplasm</location>
    </subcellularLocation>
</comment>
<protein>
    <recommendedName>
        <fullName evidence="2">Cysteine--tRNA ligase</fullName>
    </recommendedName>
</protein>
<evidence type="ECO:0000256" key="1">
    <source>
        <dbReference type="ARBA" id="ARBA00004496"/>
    </source>
</evidence>
<dbReference type="GO" id="GO:0005524">
    <property type="term" value="F:ATP binding"/>
    <property type="evidence" value="ECO:0007669"/>
    <property type="project" value="UniProtKB-KW"/>
</dbReference>
<name>A0A2J6XA47_9CHLR</name>
<keyword evidence="3 7" id="KW-0436">Ligase</keyword>
<evidence type="ECO:0000313" key="8">
    <source>
        <dbReference type="Proteomes" id="UP000243376"/>
    </source>
</evidence>
<accession>A0A2J6XA47</accession>
<dbReference type="PANTHER" id="PTHR10890">
    <property type="entry name" value="CYSTEINYL-TRNA SYNTHETASE"/>
    <property type="match status" value="1"/>
</dbReference>
<dbReference type="GO" id="GO:0006423">
    <property type="term" value="P:cysteinyl-tRNA aminoacylation"/>
    <property type="evidence" value="ECO:0007669"/>
    <property type="project" value="InterPro"/>
</dbReference>
<evidence type="ECO:0000256" key="3">
    <source>
        <dbReference type="ARBA" id="ARBA00022598"/>
    </source>
</evidence>
<dbReference type="Pfam" id="PF09190">
    <property type="entry name" value="DALR_2"/>
    <property type="match status" value="1"/>
</dbReference>
<keyword evidence="4" id="KW-0547">Nucleotide-binding</keyword>
<evidence type="ECO:0000256" key="5">
    <source>
        <dbReference type="ARBA" id="ARBA00022840"/>
    </source>
</evidence>
<organism evidence="7 8">
    <name type="scientific">Chloroflexus aggregans</name>
    <dbReference type="NCBI Taxonomy" id="152260"/>
    <lineage>
        <taxon>Bacteria</taxon>
        <taxon>Bacillati</taxon>
        <taxon>Chloroflexota</taxon>
        <taxon>Chloroflexia</taxon>
        <taxon>Chloroflexales</taxon>
        <taxon>Chloroflexineae</taxon>
        <taxon>Chloroflexaceae</taxon>
        <taxon>Chloroflexus</taxon>
    </lineage>
</organism>
<dbReference type="SUPFAM" id="SSF47323">
    <property type="entry name" value="Anticodon-binding domain of a subclass of class I aminoacyl-tRNA synthetases"/>
    <property type="match status" value="1"/>
</dbReference>
<evidence type="ECO:0000256" key="4">
    <source>
        <dbReference type="ARBA" id="ARBA00022741"/>
    </source>
</evidence>
<gene>
    <name evidence="7" type="ORF">C0184_03735</name>
</gene>
<dbReference type="Gene3D" id="1.20.120.1910">
    <property type="entry name" value="Cysteine-tRNA ligase, C-terminal anti-codon recognition domain"/>
    <property type="match status" value="1"/>
</dbReference>
<reference evidence="7 8" key="1">
    <citation type="submission" date="2018-01" db="EMBL/GenBank/DDBJ databases">
        <title>Metagenomic assembled genomes from two thermal pools in the Uzon Caldera, Kamchatka, Russia.</title>
        <authorList>
            <person name="Wilkins L."/>
            <person name="Ettinger C."/>
        </authorList>
    </citation>
    <scope>NUCLEOTIDE SEQUENCE [LARGE SCALE GENOMIC DNA]</scope>
    <source>
        <strain evidence="7">ZAV-02</strain>
    </source>
</reference>
<feature type="non-terminal residue" evidence="7">
    <location>
        <position position="1"/>
    </location>
</feature>
<dbReference type="InterPro" id="IPR015273">
    <property type="entry name" value="Cys-tRNA-synt_Ia_DALR"/>
</dbReference>
<evidence type="ECO:0000313" key="7">
    <source>
        <dbReference type="EMBL" id="PMP84434.1"/>
    </source>
</evidence>
<dbReference type="Proteomes" id="UP000243376">
    <property type="component" value="Unassembled WGS sequence"/>
</dbReference>
<comment type="caution">
    <text evidence="7">The sequence shown here is derived from an EMBL/GenBank/DDBJ whole genome shotgun (WGS) entry which is preliminary data.</text>
</comment>
<evidence type="ECO:0000256" key="2">
    <source>
        <dbReference type="ARBA" id="ARBA00014738"/>
    </source>
</evidence>
<proteinExistence type="predicted"/>
<dbReference type="GO" id="GO:0004817">
    <property type="term" value="F:cysteine-tRNA ligase activity"/>
    <property type="evidence" value="ECO:0007669"/>
    <property type="project" value="InterPro"/>
</dbReference>
<keyword evidence="5" id="KW-0067">ATP-binding</keyword>